<dbReference type="AlphaFoldDB" id="A0A3G5FHQ6"/>
<dbReference type="InterPro" id="IPR050313">
    <property type="entry name" value="Carb_Metab_HTH_regulators"/>
</dbReference>
<evidence type="ECO:0000259" key="7">
    <source>
        <dbReference type="PROSITE" id="PS51000"/>
    </source>
</evidence>
<evidence type="ECO:0000256" key="1">
    <source>
        <dbReference type="ARBA" id="ARBA00021390"/>
    </source>
</evidence>
<dbReference type="PRINTS" id="PR00037">
    <property type="entry name" value="HTHLACR"/>
</dbReference>
<dbReference type="Proteomes" id="UP000280475">
    <property type="component" value="Chromosome"/>
</dbReference>
<feature type="domain" description="HTH deoR-type" evidence="7">
    <location>
        <begin position="12"/>
        <end position="67"/>
    </location>
</feature>
<proteinExistence type="predicted"/>
<name>A0A3G5FHQ6_TETHA</name>
<reference evidence="8 9" key="1">
    <citation type="journal article" date="2012" name="Int. J. Syst. Evol. Microbiol.">
        <title>Characterization of Tetragenococcus strains from sugar thick juice reveals a novel species, Tetragenococcus osmophilus sp. nov., and divides Tetragenococcus halophilus into two subspecies, T. halophilus subsp. halophilus subsp. nov. and T. halophilus subsp. flandriensis subsp. nov.</title>
        <authorList>
            <person name="Juste A."/>
            <person name="Van Trappen S."/>
            <person name="Verreth C."/>
            <person name="Cleenwerck I."/>
            <person name="De Vos P."/>
            <person name="Lievens B."/>
            <person name="Willems K.A."/>
        </authorList>
    </citation>
    <scope>NUCLEOTIDE SEQUENCE [LARGE SCALE GENOMIC DNA]</scope>
    <source>
        <strain evidence="8 9">LMG 26042</strain>
    </source>
</reference>
<evidence type="ECO:0000313" key="8">
    <source>
        <dbReference type="EMBL" id="AYW49658.1"/>
    </source>
</evidence>
<dbReference type="Gene3D" id="1.10.10.10">
    <property type="entry name" value="Winged helix-like DNA-binding domain superfamily/Winged helix DNA-binding domain"/>
    <property type="match status" value="1"/>
</dbReference>
<dbReference type="GO" id="GO:0003700">
    <property type="term" value="F:DNA-binding transcription factor activity"/>
    <property type="evidence" value="ECO:0007669"/>
    <property type="project" value="InterPro"/>
</dbReference>
<dbReference type="InterPro" id="IPR001034">
    <property type="entry name" value="DeoR_HTH"/>
</dbReference>
<dbReference type="SUPFAM" id="SSF46785">
    <property type="entry name" value="Winged helix' DNA-binding domain"/>
    <property type="match status" value="1"/>
</dbReference>
<dbReference type="SMART" id="SM00420">
    <property type="entry name" value="HTH_DEOR"/>
    <property type="match status" value="1"/>
</dbReference>
<dbReference type="InterPro" id="IPR036388">
    <property type="entry name" value="WH-like_DNA-bd_sf"/>
</dbReference>
<dbReference type="InterPro" id="IPR036390">
    <property type="entry name" value="WH_DNA-bd_sf"/>
</dbReference>
<dbReference type="InterPro" id="IPR018356">
    <property type="entry name" value="Tscrpt_reg_HTH_DeoR_CS"/>
</dbReference>
<dbReference type="SUPFAM" id="SSF100950">
    <property type="entry name" value="NagB/RpiA/CoA transferase-like"/>
    <property type="match status" value="1"/>
</dbReference>
<keyword evidence="5" id="KW-0804">Transcription</keyword>
<evidence type="ECO:0000256" key="3">
    <source>
        <dbReference type="ARBA" id="ARBA00023015"/>
    </source>
</evidence>
<dbReference type="EMBL" id="CP027768">
    <property type="protein sequence ID" value="AYW49658.1"/>
    <property type="molecule type" value="Genomic_DNA"/>
</dbReference>
<dbReference type="PANTHER" id="PTHR30363">
    <property type="entry name" value="HTH-TYPE TRANSCRIPTIONAL REGULATOR SRLR-RELATED"/>
    <property type="match status" value="1"/>
</dbReference>
<evidence type="ECO:0000256" key="5">
    <source>
        <dbReference type="ARBA" id="ARBA00023163"/>
    </source>
</evidence>
<dbReference type="GO" id="GO:0003677">
    <property type="term" value="F:DNA binding"/>
    <property type="evidence" value="ECO:0007669"/>
    <property type="project" value="UniProtKB-KW"/>
</dbReference>
<dbReference type="SMART" id="SM01134">
    <property type="entry name" value="DeoRC"/>
    <property type="match status" value="1"/>
</dbReference>
<dbReference type="Gene3D" id="3.40.50.1360">
    <property type="match status" value="1"/>
</dbReference>
<evidence type="ECO:0000256" key="6">
    <source>
        <dbReference type="ARBA" id="ARBA00024937"/>
    </source>
</evidence>
<keyword evidence="3" id="KW-0805">Transcription regulation</keyword>
<sequence>MSNIPQGGLLMKNERQKTIIKMLNNETYFSVKTLSNIFKVSEMTIRRDIIELEEDNLVIKEHGGVKKKNKILTTSEKMNKNVPQKEYIGRVMNKIINKDDVIFVGAGTTFYHALKQIDFSYKAILTNSIISFNLLMENEHRNIYLTGGELFKQTGEFVGEHAEALLDAFNINKAFLATNGIDNRNITTSSPALARIQNKAITLAEQSFVLADYSKFDYSDTYTFNTLDNITALLTDNQLSTELINKYSQYTKLIR</sequence>
<dbReference type="PROSITE" id="PS51000">
    <property type="entry name" value="HTH_DEOR_2"/>
    <property type="match status" value="1"/>
</dbReference>
<dbReference type="InterPro" id="IPR037171">
    <property type="entry name" value="NagB/RpiA_transferase-like"/>
</dbReference>
<accession>A0A3G5FHQ6</accession>
<evidence type="ECO:0000313" key="9">
    <source>
        <dbReference type="Proteomes" id="UP000280475"/>
    </source>
</evidence>
<evidence type="ECO:0000256" key="2">
    <source>
        <dbReference type="ARBA" id="ARBA00022491"/>
    </source>
</evidence>
<comment type="function">
    <text evidence="6">Repressor of the lactose catabolism operon. Galactose-6-phosphate is the inducer.</text>
</comment>
<dbReference type="PANTHER" id="PTHR30363:SF4">
    <property type="entry name" value="GLYCEROL-3-PHOSPHATE REGULON REPRESSOR"/>
    <property type="match status" value="1"/>
</dbReference>
<dbReference type="Pfam" id="PF00455">
    <property type="entry name" value="DeoRC"/>
    <property type="match status" value="1"/>
</dbReference>
<gene>
    <name evidence="8" type="ORF">C7H83_03735</name>
</gene>
<dbReference type="PROSITE" id="PS00894">
    <property type="entry name" value="HTH_DEOR_1"/>
    <property type="match status" value="1"/>
</dbReference>
<dbReference type="Pfam" id="PF08220">
    <property type="entry name" value="HTH_DeoR"/>
    <property type="match status" value="1"/>
</dbReference>
<keyword evidence="4" id="KW-0238">DNA-binding</keyword>
<evidence type="ECO:0000256" key="4">
    <source>
        <dbReference type="ARBA" id="ARBA00023125"/>
    </source>
</evidence>
<organism evidence="8 9">
    <name type="scientific">Tetragenococcus halophilus</name>
    <name type="common">Pediococcus halophilus</name>
    <dbReference type="NCBI Taxonomy" id="51669"/>
    <lineage>
        <taxon>Bacteria</taxon>
        <taxon>Bacillati</taxon>
        <taxon>Bacillota</taxon>
        <taxon>Bacilli</taxon>
        <taxon>Lactobacillales</taxon>
        <taxon>Enterococcaceae</taxon>
        <taxon>Tetragenococcus</taxon>
    </lineage>
</organism>
<protein>
    <recommendedName>
        <fullName evidence="1">Lactose phosphotransferase system repressor</fullName>
    </recommendedName>
</protein>
<dbReference type="InterPro" id="IPR014036">
    <property type="entry name" value="DeoR-like_C"/>
</dbReference>
<keyword evidence="2" id="KW-0678">Repressor</keyword>